<comment type="caution">
    <text evidence="2">The sequence shown here is derived from an EMBL/GenBank/DDBJ whole genome shotgun (WGS) entry which is preliminary data.</text>
</comment>
<feature type="transmembrane region" description="Helical" evidence="1">
    <location>
        <begin position="99"/>
        <end position="121"/>
    </location>
</feature>
<protein>
    <submittedName>
        <fullName evidence="2">Uncharacterized protein</fullName>
    </submittedName>
</protein>
<proteinExistence type="predicted"/>
<feature type="transmembrane region" description="Helical" evidence="1">
    <location>
        <begin position="12"/>
        <end position="35"/>
    </location>
</feature>
<reference evidence="2 3" key="1">
    <citation type="submission" date="2018-03" db="EMBL/GenBank/DDBJ databases">
        <title>Marinobacter brunus sp. nov., a marine bacterium of Gamma-proteobacteria isolated from the surface seawater of the South China Sea.</title>
        <authorList>
            <person name="Cheng H."/>
            <person name="Wu Y.-H."/>
            <person name="Xamxidin M."/>
            <person name="Xu X.-W."/>
        </authorList>
    </citation>
    <scope>NUCLEOTIDE SEQUENCE [LARGE SCALE GENOMIC DNA]</scope>
    <source>
        <strain evidence="2 3">NH169-3</strain>
    </source>
</reference>
<name>A0A2T1K397_9GAMM</name>
<dbReference type="AlphaFoldDB" id="A0A2T1K397"/>
<dbReference type="Proteomes" id="UP000239866">
    <property type="component" value="Unassembled WGS sequence"/>
</dbReference>
<keyword evidence="1" id="KW-0472">Membrane</keyword>
<accession>A0A2T1K397</accession>
<sequence length="123" mass="13947">MVSMTNNSLATLFAFIGLSGVISMLLGLLVLRLSLTRRLKKKLQENGDYWDSGAIDFGFINTVIFAWACTIRRVQQLERFQLIYPGLDVRSFANKFERAAAYGAIYGTMVLFLSAPFFYLFKP</sequence>
<evidence type="ECO:0000256" key="1">
    <source>
        <dbReference type="SAM" id="Phobius"/>
    </source>
</evidence>
<dbReference type="EMBL" id="PXNP01000110">
    <property type="protein sequence ID" value="PSF04601.1"/>
    <property type="molecule type" value="Genomic_DNA"/>
</dbReference>
<evidence type="ECO:0000313" key="2">
    <source>
        <dbReference type="EMBL" id="PSF04601.1"/>
    </source>
</evidence>
<gene>
    <name evidence="2" type="ORF">C7H09_18515</name>
</gene>
<keyword evidence="1" id="KW-1133">Transmembrane helix</keyword>
<evidence type="ECO:0000313" key="3">
    <source>
        <dbReference type="Proteomes" id="UP000239866"/>
    </source>
</evidence>
<organism evidence="2 3">
    <name type="scientific">Marinobacter fuscus</name>
    <dbReference type="NCBI Taxonomy" id="2109942"/>
    <lineage>
        <taxon>Bacteria</taxon>
        <taxon>Pseudomonadati</taxon>
        <taxon>Pseudomonadota</taxon>
        <taxon>Gammaproteobacteria</taxon>
        <taxon>Pseudomonadales</taxon>
        <taxon>Marinobacteraceae</taxon>
        <taxon>Marinobacter</taxon>
    </lineage>
</organism>
<keyword evidence="1" id="KW-0812">Transmembrane</keyword>
<keyword evidence="3" id="KW-1185">Reference proteome</keyword>